<dbReference type="AlphaFoldDB" id="A0A9J9KZW6"/>
<evidence type="ECO:0000313" key="1">
    <source>
        <dbReference type="EMBL" id="ABP60916.1"/>
    </source>
</evidence>
<sequence length="81" mass="9267">MAENLCEGNKMNEEIHLNLECTLKSLADAEREIGELKMVVGLMLAKLPTNEREAVINELRSWGFPEKANEFDQFVHPRPAR</sequence>
<dbReference type="EMBL" id="CP000653">
    <property type="protein sequence ID" value="ABP60916.1"/>
    <property type="molecule type" value="Genomic_DNA"/>
</dbReference>
<keyword evidence="2" id="KW-1185">Reference proteome</keyword>
<accession>A0A9J9KZW6</accession>
<dbReference type="KEGG" id="ent:Ent638_2244"/>
<name>A0A9J9KZW6_ENT38</name>
<evidence type="ECO:0000313" key="2">
    <source>
        <dbReference type="Proteomes" id="UP000000230"/>
    </source>
</evidence>
<proteinExistence type="predicted"/>
<organism evidence="1 2">
    <name type="scientific">Enterobacter sp. (strain 638)</name>
    <dbReference type="NCBI Taxonomy" id="399742"/>
    <lineage>
        <taxon>Bacteria</taxon>
        <taxon>Pseudomonadati</taxon>
        <taxon>Pseudomonadota</taxon>
        <taxon>Gammaproteobacteria</taxon>
        <taxon>Enterobacterales</taxon>
        <taxon>Enterobacteriaceae</taxon>
        <taxon>Enterobacter</taxon>
    </lineage>
</organism>
<dbReference type="Proteomes" id="UP000000230">
    <property type="component" value="Chromosome"/>
</dbReference>
<reference evidence="2" key="1">
    <citation type="journal article" date="2010" name="PLoS Genet.">
        <title>Genome sequence of the plant growth promoting endophytic bacterium Enterobacter sp. 638.</title>
        <authorList>
            <person name="Taghavi S."/>
            <person name="van der Lelie D."/>
            <person name="Hoffman A."/>
            <person name="Zhang Y.B."/>
            <person name="Walla M.D."/>
            <person name="Vangronsveld J."/>
            <person name="Newman L."/>
            <person name="Monchy S."/>
        </authorList>
    </citation>
    <scope>NUCLEOTIDE SEQUENCE [LARGE SCALE GENOMIC DNA]</scope>
    <source>
        <strain evidence="2">638</strain>
    </source>
</reference>
<gene>
    <name evidence="1" type="ordered locus">Ent638_2244</name>
</gene>
<protein>
    <submittedName>
        <fullName evidence="1">Uncharacterized protein</fullName>
    </submittedName>
</protein>